<feature type="region of interest" description="Disordered" evidence="9">
    <location>
        <begin position="196"/>
        <end position="231"/>
    </location>
</feature>
<evidence type="ECO:0000259" key="10">
    <source>
        <dbReference type="PROSITE" id="PS50103"/>
    </source>
</evidence>
<evidence type="ECO:0000256" key="6">
    <source>
        <dbReference type="ARBA" id="ARBA00022833"/>
    </source>
</evidence>
<evidence type="ECO:0000256" key="9">
    <source>
        <dbReference type="SAM" id="MobiDB-lite"/>
    </source>
</evidence>
<name>A0AAV5RVL9_MAUHU</name>
<dbReference type="Pfam" id="PF11517">
    <property type="entry name" value="Nab2"/>
    <property type="match status" value="1"/>
</dbReference>
<dbReference type="PANTHER" id="PTHR14738">
    <property type="entry name" value="ZINC FINGER CCCH DOMAIN-CONTAINING PROTEIN 14"/>
    <property type="match status" value="1"/>
</dbReference>
<feature type="region of interest" description="Disordered" evidence="9">
    <location>
        <begin position="392"/>
        <end position="419"/>
    </location>
</feature>
<comment type="subcellular location">
    <subcellularLocation>
        <location evidence="1">Nucleus</location>
    </subcellularLocation>
</comment>
<protein>
    <submittedName>
        <fullName evidence="11">mRNA-binding protein</fullName>
    </submittedName>
</protein>
<gene>
    <name evidence="11" type="ORF">DAKH74_019140</name>
</gene>
<evidence type="ECO:0000313" key="11">
    <source>
        <dbReference type="EMBL" id="GMM55298.1"/>
    </source>
</evidence>
<dbReference type="InterPro" id="IPR041044">
    <property type="entry name" value="Nab2p_Zf1"/>
</dbReference>
<reference evidence="11 12" key="1">
    <citation type="journal article" date="2023" name="Elife">
        <title>Identification of key yeast species and microbe-microbe interactions impacting larval growth of Drosophila in the wild.</title>
        <authorList>
            <person name="Mure A."/>
            <person name="Sugiura Y."/>
            <person name="Maeda R."/>
            <person name="Honda K."/>
            <person name="Sakurai N."/>
            <person name="Takahashi Y."/>
            <person name="Watada M."/>
            <person name="Katoh T."/>
            <person name="Gotoh A."/>
            <person name="Gotoh Y."/>
            <person name="Taniguchi I."/>
            <person name="Nakamura K."/>
            <person name="Hayashi T."/>
            <person name="Katayama T."/>
            <person name="Uemura T."/>
            <person name="Hattori Y."/>
        </authorList>
    </citation>
    <scope>NUCLEOTIDE SEQUENCE [LARGE SCALE GENOMIC DNA]</scope>
    <source>
        <strain evidence="11 12">KH-74</strain>
    </source>
</reference>
<feature type="region of interest" description="Disordered" evidence="9">
    <location>
        <begin position="97"/>
        <end position="142"/>
    </location>
</feature>
<keyword evidence="7" id="KW-0539">Nucleus</keyword>
<evidence type="ECO:0000256" key="3">
    <source>
        <dbReference type="ARBA" id="ARBA00022723"/>
    </source>
</evidence>
<dbReference type="InterPro" id="IPR043094">
    <property type="entry name" value="Nab2/ZC3H14_N_sf"/>
</dbReference>
<dbReference type="InterPro" id="IPR048410">
    <property type="entry name" value="Znf-CCCH_2-like_3"/>
</dbReference>
<dbReference type="InterPro" id="IPR021083">
    <property type="entry name" value="Nab2_N"/>
</dbReference>
<dbReference type="EMBL" id="BTGD01000005">
    <property type="protein sequence ID" value="GMM55298.1"/>
    <property type="molecule type" value="Genomic_DNA"/>
</dbReference>
<dbReference type="InterPro" id="IPR040366">
    <property type="entry name" value="Nab2/ZC3H14"/>
</dbReference>
<dbReference type="Proteomes" id="UP001377567">
    <property type="component" value="Unassembled WGS sequence"/>
</dbReference>
<dbReference type="InterPro" id="IPR049017">
    <property type="entry name" value="Nab2_Znf4"/>
</dbReference>
<dbReference type="AlphaFoldDB" id="A0AAV5RVL9"/>
<dbReference type="FunFam" id="4.10.1000.40:FF:000005">
    <property type="entry name" value="Polyadenylated RNA binding protein"/>
    <property type="match status" value="1"/>
</dbReference>
<evidence type="ECO:0000256" key="5">
    <source>
        <dbReference type="ARBA" id="ARBA00022771"/>
    </source>
</evidence>
<dbReference type="PROSITE" id="PS50103">
    <property type="entry name" value="ZF_C3H1"/>
    <property type="match status" value="1"/>
</dbReference>
<feature type="compositionally biased region" description="Low complexity" evidence="9">
    <location>
        <begin position="561"/>
        <end position="571"/>
    </location>
</feature>
<dbReference type="Pfam" id="PF14608">
    <property type="entry name" value="zf-CCCH_2"/>
    <property type="match status" value="4"/>
</dbReference>
<feature type="domain" description="C3H1-type" evidence="10">
    <location>
        <begin position="256"/>
        <end position="281"/>
    </location>
</feature>
<feature type="region of interest" description="Disordered" evidence="9">
    <location>
        <begin position="492"/>
        <end position="579"/>
    </location>
</feature>
<evidence type="ECO:0000256" key="8">
    <source>
        <dbReference type="PROSITE-ProRule" id="PRU00723"/>
    </source>
</evidence>
<dbReference type="PANTHER" id="PTHR14738:SF29">
    <property type="entry name" value="ZINC FINGER CCCH DOMAIN-CONTAINING PROTEIN 14"/>
    <property type="match status" value="1"/>
</dbReference>
<dbReference type="GO" id="GO:0005634">
    <property type="term" value="C:nucleus"/>
    <property type="evidence" value="ECO:0007669"/>
    <property type="project" value="UniProtKB-SubCell"/>
</dbReference>
<dbReference type="Pfam" id="PF18260">
    <property type="entry name" value="Nab2p_Zf1"/>
    <property type="match status" value="1"/>
</dbReference>
<feature type="zinc finger region" description="C3H1-type" evidence="8">
    <location>
        <begin position="256"/>
        <end position="281"/>
    </location>
</feature>
<keyword evidence="3 8" id="KW-0479">Metal-binding</keyword>
<organism evidence="11 12">
    <name type="scientific">Maudiozyma humilis</name>
    <name type="common">Sour dough yeast</name>
    <name type="synonym">Kazachstania humilis</name>
    <dbReference type="NCBI Taxonomy" id="51915"/>
    <lineage>
        <taxon>Eukaryota</taxon>
        <taxon>Fungi</taxon>
        <taxon>Dikarya</taxon>
        <taxon>Ascomycota</taxon>
        <taxon>Saccharomycotina</taxon>
        <taxon>Saccharomycetes</taxon>
        <taxon>Saccharomycetales</taxon>
        <taxon>Saccharomycetaceae</taxon>
        <taxon>Maudiozyma</taxon>
    </lineage>
</organism>
<feature type="compositionally biased region" description="Low complexity" evidence="9">
    <location>
        <begin position="500"/>
        <end position="523"/>
    </location>
</feature>
<evidence type="ECO:0000256" key="4">
    <source>
        <dbReference type="ARBA" id="ARBA00022737"/>
    </source>
</evidence>
<dbReference type="GO" id="GO:0005737">
    <property type="term" value="C:cytoplasm"/>
    <property type="evidence" value="ECO:0007669"/>
    <property type="project" value="TreeGrafter"/>
</dbReference>
<comment type="similarity">
    <text evidence="2">Belongs to the ZC3H14 family.</text>
</comment>
<accession>A0AAV5RVL9</accession>
<evidence type="ECO:0000313" key="12">
    <source>
        <dbReference type="Proteomes" id="UP001377567"/>
    </source>
</evidence>
<keyword evidence="5 8" id="KW-0863">Zinc-finger</keyword>
<dbReference type="Gene3D" id="1.10.340.40">
    <property type="entry name" value="Nuclear abundant poly(A) RNA-bind protein 2, N-terminal domain"/>
    <property type="match status" value="1"/>
</dbReference>
<comment type="caution">
    <text evidence="11">The sequence shown here is derived from an EMBL/GenBank/DDBJ whole genome shotgun (WGS) entry which is preliminary data.</text>
</comment>
<keyword evidence="12" id="KW-1185">Reference proteome</keyword>
<dbReference type="Pfam" id="PF21803">
    <property type="entry name" value="Nab2-zf4"/>
    <property type="match status" value="1"/>
</dbReference>
<dbReference type="GO" id="GO:0008270">
    <property type="term" value="F:zinc ion binding"/>
    <property type="evidence" value="ECO:0007669"/>
    <property type="project" value="UniProtKB-KW"/>
</dbReference>
<evidence type="ECO:0000256" key="7">
    <source>
        <dbReference type="ARBA" id="ARBA00023242"/>
    </source>
</evidence>
<proteinExistence type="inferred from homology"/>
<dbReference type="InterPro" id="IPR000571">
    <property type="entry name" value="Znf_CCCH"/>
</dbReference>
<sequence length="579" mass="63841">MSQDQFSENLKIIVAEKLKGLQNFNEDVKYVAEYIVLLIINGGTVESIVPELTTLFDAVPVESLTNVVQTAFFALEALQQGEPAENIVAKIQEMNNAENQAQQQQQQQPQQQPQQQQPNPEPQQQIPQQPQQPQQIPQQPQQLPGIVSNHAQAMPQQQAQDQPQQPHEPAPLVSAFSGIVAAPAKADDTIVPVQPRFSQRGGAVGKRGRGGRGGARGGSRASARGNHNNNGERFNPLAKALGMTGNGPSNVNYVSKKKEGRCKLFPHCPLGKSCPQAHPTRVCNDYPNCPKPAGTCEYLHPDQDQELMKDIEKTREEFQKRKEAFLAARTRPVQTGIVICKFGVMCTNPMCPFGHPTPANEDAKVIDLMWCENNLQCQDASCRKAHSSLSKLRPVSGMGRGQNPGMGRPQNAPRADSRPPIEKSLEQCKYGNHCTNKRCKFRHARSPVMCRDGANCTRIDCIFGHPINEDCRFGINCTNAACLFRHPEGRVMPAKKGEKQPNQQQQQQQQAPFGNPQQQQQQNADGLQSMWGAQQPVPMNQRTFALPEGSHIEAAPKQENFAPAPAPSFAPQDNDAQMD</sequence>
<dbReference type="Pfam" id="PF21457">
    <property type="entry name" value="zf-CCCH_2-like_3"/>
    <property type="match status" value="1"/>
</dbReference>
<keyword evidence="6 8" id="KW-0862">Zinc</keyword>
<evidence type="ECO:0000256" key="1">
    <source>
        <dbReference type="ARBA" id="ARBA00004123"/>
    </source>
</evidence>
<keyword evidence="4" id="KW-0677">Repeat</keyword>
<dbReference type="FunFam" id="4.10.1000.40:FF:000003">
    <property type="entry name" value="Nuclear polyadenylated RNA-binding protein NAB2"/>
    <property type="match status" value="1"/>
</dbReference>
<evidence type="ECO:0000256" key="2">
    <source>
        <dbReference type="ARBA" id="ARBA00008423"/>
    </source>
</evidence>
<dbReference type="GO" id="GO:0043488">
    <property type="term" value="P:regulation of mRNA stability"/>
    <property type="evidence" value="ECO:0007669"/>
    <property type="project" value="InterPro"/>
</dbReference>
<dbReference type="GO" id="GO:0008143">
    <property type="term" value="F:poly(A) binding"/>
    <property type="evidence" value="ECO:0007669"/>
    <property type="project" value="InterPro"/>
</dbReference>
<dbReference type="Gene3D" id="4.10.1000.40">
    <property type="match status" value="3"/>
</dbReference>